<organism evidence="4 5">
    <name type="scientific">Rhodomicrobium udaipurense</name>
    <dbReference type="NCBI Taxonomy" id="1202716"/>
    <lineage>
        <taxon>Bacteria</taxon>
        <taxon>Pseudomonadati</taxon>
        <taxon>Pseudomonadota</taxon>
        <taxon>Alphaproteobacteria</taxon>
        <taxon>Hyphomicrobiales</taxon>
        <taxon>Hyphomicrobiaceae</taxon>
        <taxon>Rhodomicrobium</taxon>
    </lineage>
</organism>
<dbReference type="GO" id="GO:0005536">
    <property type="term" value="F:D-glucose binding"/>
    <property type="evidence" value="ECO:0007669"/>
    <property type="project" value="InterPro"/>
</dbReference>
<dbReference type="RefSeq" id="WP_037233609.1">
    <property type="nucleotide sequence ID" value="NZ_JAEMUK010000017.1"/>
</dbReference>
<comment type="similarity">
    <text evidence="3">Belongs to the bacterial glucokinase family.</text>
</comment>
<keyword evidence="5" id="KW-1185">Reference proteome</keyword>
<proteinExistence type="inferred from homology"/>
<dbReference type="SUPFAM" id="SSF53067">
    <property type="entry name" value="Actin-like ATPase domain"/>
    <property type="match status" value="1"/>
</dbReference>
<dbReference type="InterPro" id="IPR003836">
    <property type="entry name" value="Glucokinase"/>
</dbReference>
<name>A0A8I1GEZ8_9HYPH</name>
<dbReference type="Gene3D" id="3.30.420.40">
    <property type="match status" value="1"/>
</dbReference>
<dbReference type="PANTHER" id="PTHR47690">
    <property type="entry name" value="GLUCOKINASE"/>
    <property type="match status" value="1"/>
</dbReference>
<gene>
    <name evidence="4" type="ORF">JDN41_09285</name>
</gene>
<dbReference type="InterPro" id="IPR050201">
    <property type="entry name" value="Bacterial_glucokinase"/>
</dbReference>
<dbReference type="PANTHER" id="PTHR47690:SF1">
    <property type="entry name" value="GLUCOKINASE"/>
    <property type="match status" value="1"/>
</dbReference>
<protein>
    <submittedName>
        <fullName evidence="4">ROK family protein</fullName>
    </submittedName>
</protein>
<dbReference type="InterPro" id="IPR043129">
    <property type="entry name" value="ATPase_NBD"/>
</dbReference>
<dbReference type="CDD" id="cd24008">
    <property type="entry name" value="ASKHA_NBD_GLK"/>
    <property type="match status" value="1"/>
</dbReference>
<dbReference type="GO" id="GO:0006096">
    <property type="term" value="P:glycolytic process"/>
    <property type="evidence" value="ECO:0007669"/>
    <property type="project" value="InterPro"/>
</dbReference>
<dbReference type="AlphaFoldDB" id="A0A8I1GEZ8"/>
<dbReference type="GO" id="GO:0005829">
    <property type="term" value="C:cytosol"/>
    <property type="evidence" value="ECO:0007669"/>
    <property type="project" value="TreeGrafter"/>
</dbReference>
<evidence type="ECO:0000313" key="4">
    <source>
        <dbReference type="EMBL" id="MBJ7543754.1"/>
    </source>
</evidence>
<dbReference type="Gene3D" id="3.40.367.20">
    <property type="match status" value="1"/>
</dbReference>
<keyword evidence="1" id="KW-0808">Transferase</keyword>
<evidence type="ECO:0000256" key="3">
    <source>
        <dbReference type="RuleBase" id="RU004046"/>
    </source>
</evidence>
<dbReference type="GO" id="GO:0005524">
    <property type="term" value="F:ATP binding"/>
    <property type="evidence" value="ECO:0007669"/>
    <property type="project" value="InterPro"/>
</dbReference>
<evidence type="ECO:0000256" key="1">
    <source>
        <dbReference type="ARBA" id="ARBA00022679"/>
    </source>
</evidence>
<evidence type="ECO:0000256" key="2">
    <source>
        <dbReference type="ARBA" id="ARBA00022777"/>
    </source>
</evidence>
<accession>A0A8I1GEZ8</accession>
<dbReference type="GO" id="GO:0004340">
    <property type="term" value="F:glucokinase activity"/>
    <property type="evidence" value="ECO:0007669"/>
    <property type="project" value="InterPro"/>
</dbReference>
<dbReference type="EMBL" id="JAEMUK010000017">
    <property type="protein sequence ID" value="MBJ7543754.1"/>
    <property type="molecule type" value="Genomic_DNA"/>
</dbReference>
<dbReference type="Pfam" id="PF02685">
    <property type="entry name" value="Glucokinase"/>
    <property type="match status" value="1"/>
</dbReference>
<evidence type="ECO:0000313" key="5">
    <source>
        <dbReference type="Proteomes" id="UP000623250"/>
    </source>
</evidence>
<reference evidence="4 5" key="1">
    <citation type="submission" date="2020-12" db="EMBL/GenBank/DDBJ databases">
        <title>Revised draft genomes of Rhodomicrobium vannielii ATCC 17100 and Rhodomicrobium udaipurense JA643.</title>
        <authorList>
            <person name="Conners E.M."/>
            <person name="Davenport E.J."/>
            <person name="Bose A."/>
        </authorList>
    </citation>
    <scope>NUCLEOTIDE SEQUENCE [LARGE SCALE GENOMIC DNA]</scope>
    <source>
        <strain evidence="4 5">JA643</strain>
    </source>
</reference>
<keyword evidence="2" id="KW-0418">Kinase</keyword>
<sequence length="306" mass="31936">MTPWRLIADVGGTNVRFARVFDGLVVAERRAYQGARFESFIHAMRVYAAETGGLAGCASVAIGAAGPVAAGEIHLTNIAWTIREAEVEAEVCAPCTLLNDVEAAAYGALTLTEPDYALLSGPAPDLSRARRLLIANIGTGFGAAALFKVANVWVSCPSEAGHMSLRLPDDAPAGLRSAFPSVEHALSGRGLVHLHAALSGRDDGLSARDICANAAYDPAAAATIRLFAEITGSVLGDLTLAYTAWDGVFLVGSVAKGCAATDPRAMRGAFENKGPMSDRLKAVPIALMLKEDPAFFGLAIAPMRTR</sequence>
<comment type="caution">
    <text evidence="4">The sequence shown here is derived from an EMBL/GenBank/DDBJ whole genome shotgun (WGS) entry which is preliminary data.</text>
</comment>
<dbReference type="Proteomes" id="UP000623250">
    <property type="component" value="Unassembled WGS sequence"/>
</dbReference>